<name>A0A9I9DMH7_CUCME</name>
<dbReference type="Gramene" id="MELO3C020700.2.1">
    <property type="protein sequence ID" value="MELO3C020700.2.1"/>
    <property type="gene ID" value="MELO3C020700.2"/>
</dbReference>
<dbReference type="EnsemblPlants" id="MELO3C020700.2.1">
    <property type="protein sequence ID" value="MELO3C020700.2.1"/>
    <property type="gene ID" value="MELO3C020700.2"/>
</dbReference>
<evidence type="ECO:0000256" key="1">
    <source>
        <dbReference type="SAM" id="MobiDB-lite"/>
    </source>
</evidence>
<organism evidence="2">
    <name type="scientific">Cucumis melo</name>
    <name type="common">Muskmelon</name>
    <dbReference type="NCBI Taxonomy" id="3656"/>
    <lineage>
        <taxon>Eukaryota</taxon>
        <taxon>Viridiplantae</taxon>
        <taxon>Streptophyta</taxon>
        <taxon>Embryophyta</taxon>
        <taxon>Tracheophyta</taxon>
        <taxon>Spermatophyta</taxon>
        <taxon>Magnoliopsida</taxon>
        <taxon>eudicotyledons</taxon>
        <taxon>Gunneridae</taxon>
        <taxon>Pentapetalae</taxon>
        <taxon>rosids</taxon>
        <taxon>fabids</taxon>
        <taxon>Cucurbitales</taxon>
        <taxon>Cucurbitaceae</taxon>
        <taxon>Benincaseae</taxon>
        <taxon>Cucumis</taxon>
    </lineage>
</organism>
<feature type="compositionally biased region" description="Basic and acidic residues" evidence="1">
    <location>
        <begin position="35"/>
        <end position="60"/>
    </location>
</feature>
<dbReference type="AlphaFoldDB" id="A0A9I9DMH7"/>
<accession>A0A9I9DMH7</accession>
<sequence>MKQQKKKKEGNGGGKHNGSSEHNGGSKHNGGTDGYSEKKGERSSDDIERRRRTRDQIEKE</sequence>
<protein>
    <submittedName>
        <fullName evidence="2">Uncharacterized protein</fullName>
    </submittedName>
</protein>
<evidence type="ECO:0000313" key="2">
    <source>
        <dbReference type="EnsemblPlants" id="MELO3C020700.2.1"/>
    </source>
</evidence>
<reference evidence="2" key="1">
    <citation type="submission" date="2023-03" db="UniProtKB">
        <authorList>
            <consortium name="EnsemblPlants"/>
        </authorList>
    </citation>
    <scope>IDENTIFICATION</scope>
</reference>
<feature type="region of interest" description="Disordered" evidence="1">
    <location>
        <begin position="1"/>
        <end position="60"/>
    </location>
</feature>
<proteinExistence type="predicted"/>